<dbReference type="InterPro" id="IPR040255">
    <property type="entry name" value="Non-specific_endonuclease"/>
</dbReference>
<keyword evidence="7" id="KW-0255">Endonuclease</keyword>
<dbReference type="GO" id="GO:0004519">
    <property type="term" value="F:endonuclease activity"/>
    <property type="evidence" value="ECO:0007669"/>
    <property type="project" value="UniProtKB-KW"/>
</dbReference>
<feature type="signal peptide" evidence="4">
    <location>
        <begin position="1"/>
        <end position="22"/>
    </location>
</feature>
<evidence type="ECO:0000313" key="8">
    <source>
        <dbReference type="Proteomes" id="UP000559626"/>
    </source>
</evidence>
<evidence type="ECO:0000313" key="7">
    <source>
        <dbReference type="EMBL" id="NML64859.1"/>
    </source>
</evidence>
<dbReference type="InterPro" id="IPR044925">
    <property type="entry name" value="His-Me_finger_sf"/>
</dbReference>
<dbReference type="SMART" id="SM00477">
    <property type="entry name" value="NUC"/>
    <property type="match status" value="1"/>
</dbReference>
<name>A0A7Y0FLY2_9BACT</name>
<dbReference type="PANTHER" id="PTHR13966:SF5">
    <property type="entry name" value="ENDONUCLEASE G, MITOCHONDRIAL"/>
    <property type="match status" value="1"/>
</dbReference>
<dbReference type="SMART" id="SM00892">
    <property type="entry name" value="Endonuclease_NS"/>
    <property type="match status" value="1"/>
</dbReference>
<dbReference type="GO" id="GO:0003676">
    <property type="term" value="F:nucleic acid binding"/>
    <property type="evidence" value="ECO:0007669"/>
    <property type="project" value="InterPro"/>
</dbReference>
<dbReference type="Proteomes" id="UP000559626">
    <property type="component" value="Unassembled WGS sequence"/>
</dbReference>
<feature type="active site" description="Proton acceptor" evidence="1">
    <location>
        <position position="329"/>
    </location>
</feature>
<dbReference type="InterPro" id="IPR001604">
    <property type="entry name" value="Endo_G_ENPP1-like_dom"/>
</dbReference>
<accession>A0A7Y0FLY2</accession>
<comment type="caution">
    <text evidence="7">The sequence shown here is derived from an EMBL/GenBank/DDBJ whole genome shotgun (WGS) entry which is preliminary data.</text>
</comment>
<evidence type="ECO:0000256" key="4">
    <source>
        <dbReference type="SAM" id="SignalP"/>
    </source>
</evidence>
<evidence type="ECO:0000259" key="6">
    <source>
        <dbReference type="SMART" id="SM00892"/>
    </source>
</evidence>
<dbReference type="InterPro" id="IPR044929">
    <property type="entry name" value="DNA/RNA_non-sp_Endonuclease_sf"/>
</dbReference>
<keyword evidence="7" id="KW-0378">Hydrolase</keyword>
<evidence type="ECO:0000256" key="1">
    <source>
        <dbReference type="PIRSR" id="PIRSR640255-1"/>
    </source>
</evidence>
<gene>
    <name evidence="7" type="ORF">HHL22_06535</name>
</gene>
<dbReference type="EMBL" id="JABBGH010000001">
    <property type="protein sequence ID" value="NML64859.1"/>
    <property type="molecule type" value="Genomic_DNA"/>
</dbReference>
<dbReference type="CDD" id="cd00091">
    <property type="entry name" value="NUC"/>
    <property type="match status" value="1"/>
</dbReference>
<keyword evidence="4" id="KW-0732">Signal</keyword>
<dbReference type="GO" id="GO:0046872">
    <property type="term" value="F:metal ion binding"/>
    <property type="evidence" value="ECO:0007669"/>
    <property type="project" value="UniProtKB-KW"/>
</dbReference>
<dbReference type="AlphaFoldDB" id="A0A7Y0FLY2"/>
<feature type="domain" description="ENPP1-3/EXOG-like endonuclease/phosphodiesterase" evidence="5">
    <location>
        <begin position="266"/>
        <end position="477"/>
    </location>
</feature>
<keyword evidence="7" id="KW-0540">Nuclease</keyword>
<evidence type="ECO:0000259" key="5">
    <source>
        <dbReference type="SMART" id="SM00477"/>
    </source>
</evidence>
<keyword evidence="2" id="KW-0479">Metal-binding</keyword>
<dbReference type="InterPro" id="IPR020821">
    <property type="entry name" value="ENPP1-3/EXOG-like_nuc-like"/>
</dbReference>
<feature type="region of interest" description="Disordered" evidence="3">
    <location>
        <begin position="191"/>
        <end position="236"/>
    </location>
</feature>
<feature type="chain" id="PRO_5031517660" evidence="4">
    <location>
        <begin position="23"/>
        <end position="492"/>
    </location>
</feature>
<protein>
    <submittedName>
        <fullName evidence="7">DNA/RNA non-specific endonuclease</fullName>
    </submittedName>
</protein>
<reference evidence="7 8" key="1">
    <citation type="submission" date="2020-04" db="EMBL/GenBank/DDBJ databases">
        <title>Hymenobacter polaris sp. nov., isolated from Arctic soil.</title>
        <authorList>
            <person name="Dahal R.H."/>
        </authorList>
    </citation>
    <scope>NUCLEOTIDE SEQUENCE [LARGE SCALE GENOMIC DNA]</scope>
    <source>
        <strain evidence="7 8">RP-2-7</strain>
    </source>
</reference>
<organism evidence="7 8">
    <name type="scientific">Hymenobacter polaris</name>
    <dbReference type="NCBI Taxonomy" id="2682546"/>
    <lineage>
        <taxon>Bacteria</taxon>
        <taxon>Pseudomonadati</taxon>
        <taxon>Bacteroidota</taxon>
        <taxon>Cytophagia</taxon>
        <taxon>Cytophagales</taxon>
        <taxon>Hymenobacteraceae</taxon>
        <taxon>Hymenobacter</taxon>
    </lineage>
</organism>
<sequence>MRYSLLLLATFALLACSSPQTTSTAGTAAGAPTQPTQAAAFPETFESGSKGAYEPGTVDLATGPWLFTDALVGSTEQDHKDGARAARLRAGGRLTMQFDAPAGVRRIRVLAAAYGQDAPSTWELWVSRDHGRTWRRQGLPQTASEATLRPALFEGLATEPLRLELRKTDVGKGRLNLDDISLETGSGPVVAVPGSAAPSPSAPAQGAGDDYFKNRGNAGAPTSTPRPTGPASGAVRTAADDDNLLLGNPSGATSDPANTTNYLYIHPQYATGYNAQRGIPVWTSWHVGRADLTKAAPRQDDFRADPGLPRQFYQVTPQSYAGSGFDKGHNCPSGDRTASLDDNSATFLMSNMVPQAPKNNQQTWAHLEEYTRAQVERGQEAYVVMGSYGRGGTGKNGPASTIDQGRVSVPARMWKVVVFLPEGSNDLARIAAGQARVVAIDTPNNDGSNPSWEQYLTSVDKIEAATGLDILSALPPATQAQLQSRVDSGRAR</sequence>
<feature type="compositionally biased region" description="Low complexity" evidence="3">
    <location>
        <begin position="191"/>
        <end position="208"/>
    </location>
</feature>
<feature type="domain" description="DNA/RNA non-specific endonuclease/pyrophosphatase/phosphodiesterase" evidence="6">
    <location>
        <begin position="265"/>
        <end position="477"/>
    </location>
</feature>
<dbReference type="GO" id="GO:0016787">
    <property type="term" value="F:hydrolase activity"/>
    <property type="evidence" value="ECO:0007669"/>
    <property type="project" value="InterPro"/>
</dbReference>
<dbReference type="Gene3D" id="3.40.570.10">
    <property type="entry name" value="Extracellular Endonuclease, subunit A"/>
    <property type="match status" value="1"/>
</dbReference>
<dbReference type="RefSeq" id="WP_169530129.1">
    <property type="nucleotide sequence ID" value="NZ_JABBGH010000001.1"/>
</dbReference>
<dbReference type="SUPFAM" id="SSF54060">
    <property type="entry name" value="His-Me finger endonucleases"/>
    <property type="match status" value="1"/>
</dbReference>
<evidence type="ECO:0000256" key="2">
    <source>
        <dbReference type="PIRSR" id="PIRSR640255-2"/>
    </source>
</evidence>
<feature type="binding site" evidence="2">
    <location>
        <position position="360"/>
    </location>
    <ligand>
        <name>Mg(2+)</name>
        <dbReference type="ChEBI" id="CHEBI:18420"/>
        <note>catalytic</note>
    </ligand>
</feature>
<keyword evidence="8" id="KW-1185">Reference proteome</keyword>
<dbReference type="PANTHER" id="PTHR13966">
    <property type="entry name" value="ENDONUCLEASE RELATED"/>
    <property type="match status" value="1"/>
</dbReference>
<proteinExistence type="predicted"/>
<dbReference type="Pfam" id="PF01223">
    <property type="entry name" value="Endonuclease_NS"/>
    <property type="match status" value="1"/>
</dbReference>
<evidence type="ECO:0000256" key="3">
    <source>
        <dbReference type="SAM" id="MobiDB-lite"/>
    </source>
</evidence>
<dbReference type="PROSITE" id="PS51257">
    <property type="entry name" value="PROKAR_LIPOPROTEIN"/>
    <property type="match status" value="1"/>
</dbReference>